<dbReference type="EMBL" id="KI680878">
    <property type="protein sequence ID" value="ETL88148.1"/>
    <property type="molecule type" value="Genomic_DNA"/>
</dbReference>
<organism evidence="1">
    <name type="scientific">Phytophthora nicotianae</name>
    <name type="common">Potato buckeye rot agent</name>
    <name type="synonym">Phytophthora parasitica</name>
    <dbReference type="NCBI Taxonomy" id="4792"/>
    <lineage>
        <taxon>Eukaryota</taxon>
        <taxon>Sar</taxon>
        <taxon>Stramenopiles</taxon>
        <taxon>Oomycota</taxon>
        <taxon>Peronosporomycetes</taxon>
        <taxon>Peronosporales</taxon>
        <taxon>Peronosporaceae</taxon>
        <taxon>Phytophthora</taxon>
    </lineage>
</organism>
<gene>
    <name evidence="1" type="ORF">L917_12755</name>
</gene>
<name>W2KSL1_PHYNI</name>
<dbReference type="AlphaFoldDB" id="W2KSL1"/>
<dbReference type="Proteomes" id="UP000054423">
    <property type="component" value="Unassembled WGS sequence"/>
</dbReference>
<accession>W2KSL1</accession>
<proteinExistence type="predicted"/>
<dbReference type="OrthoDB" id="115820at2759"/>
<feature type="non-terminal residue" evidence="1">
    <location>
        <position position="82"/>
    </location>
</feature>
<sequence>MLLIIAQKLVRTIVKQVKKKKEISRLSSKVQYMEKQFDKVLGWDEEEDGEDDSMGVVSLAHNAIWVTGTDNLNGQTLSNHRL</sequence>
<evidence type="ECO:0000313" key="1">
    <source>
        <dbReference type="EMBL" id="ETL88148.1"/>
    </source>
</evidence>
<reference evidence="1" key="1">
    <citation type="submission" date="2013-11" db="EMBL/GenBank/DDBJ databases">
        <title>The Genome Sequence of Phytophthora parasitica CHvinca01.</title>
        <authorList>
            <consortium name="The Broad Institute Genomics Platform"/>
            <person name="Russ C."/>
            <person name="Tyler B."/>
            <person name="Panabieres F."/>
            <person name="Shan W."/>
            <person name="Tripathy S."/>
            <person name="Grunwald N."/>
            <person name="Machado M."/>
            <person name="Johnson C.S."/>
            <person name="Arredondo F."/>
            <person name="Hong C."/>
            <person name="Coffey M."/>
            <person name="Young S.K."/>
            <person name="Zeng Q."/>
            <person name="Gargeya S."/>
            <person name="Fitzgerald M."/>
            <person name="Abouelleil A."/>
            <person name="Alvarado L."/>
            <person name="Chapman S.B."/>
            <person name="Gainer-Dewar J."/>
            <person name="Goldberg J."/>
            <person name="Griggs A."/>
            <person name="Gujja S."/>
            <person name="Hansen M."/>
            <person name="Howarth C."/>
            <person name="Imamovic A."/>
            <person name="Ireland A."/>
            <person name="Larimer J."/>
            <person name="McCowan C."/>
            <person name="Murphy C."/>
            <person name="Pearson M."/>
            <person name="Poon T.W."/>
            <person name="Priest M."/>
            <person name="Roberts A."/>
            <person name="Saif S."/>
            <person name="Shea T."/>
            <person name="Sykes S."/>
            <person name="Wortman J."/>
            <person name="Nusbaum C."/>
            <person name="Birren B."/>
        </authorList>
    </citation>
    <scope>NUCLEOTIDE SEQUENCE [LARGE SCALE GENOMIC DNA]</scope>
    <source>
        <strain evidence="1">CHvinca01</strain>
    </source>
</reference>
<protein>
    <submittedName>
        <fullName evidence="1">Uncharacterized protein</fullName>
    </submittedName>
</protein>